<evidence type="ECO:0000256" key="1">
    <source>
        <dbReference type="ARBA" id="ARBA00023015"/>
    </source>
</evidence>
<dbReference type="EMBL" id="JAPDPJ010000061">
    <property type="protein sequence ID" value="MCW3788677.1"/>
    <property type="molecule type" value="Genomic_DNA"/>
</dbReference>
<evidence type="ECO:0000259" key="4">
    <source>
        <dbReference type="PROSITE" id="PS50042"/>
    </source>
</evidence>
<dbReference type="SMART" id="SM00100">
    <property type="entry name" value="cNMP"/>
    <property type="match status" value="1"/>
</dbReference>
<dbReference type="SUPFAM" id="SSF46785">
    <property type="entry name" value="Winged helix' DNA-binding domain"/>
    <property type="match status" value="1"/>
</dbReference>
<dbReference type="AlphaFoldDB" id="A0AAE3M7Z2"/>
<keyword evidence="2" id="KW-0238">DNA-binding</keyword>
<dbReference type="SUPFAM" id="SSF51206">
    <property type="entry name" value="cAMP-binding domain-like"/>
    <property type="match status" value="1"/>
</dbReference>
<gene>
    <name evidence="5" type="ORF">OM075_19565</name>
</gene>
<dbReference type="SMART" id="SM00419">
    <property type="entry name" value="HTH_CRP"/>
    <property type="match status" value="1"/>
</dbReference>
<dbReference type="InterPro" id="IPR050397">
    <property type="entry name" value="Env_Response_Regulators"/>
</dbReference>
<dbReference type="InterPro" id="IPR014710">
    <property type="entry name" value="RmlC-like_jellyroll"/>
</dbReference>
<dbReference type="Gene3D" id="2.60.120.10">
    <property type="entry name" value="Jelly Rolls"/>
    <property type="match status" value="1"/>
</dbReference>
<dbReference type="Pfam" id="PF13545">
    <property type="entry name" value="HTH_Crp_2"/>
    <property type="match status" value="1"/>
</dbReference>
<dbReference type="Pfam" id="PF00027">
    <property type="entry name" value="cNMP_binding"/>
    <property type="match status" value="1"/>
</dbReference>
<proteinExistence type="predicted"/>
<dbReference type="InterPro" id="IPR018490">
    <property type="entry name" value="cNMP-bd_dom_sf"/>
</dbReference>
<dbReference type="PANTHER" id="PTHR24567">
    <property type="entry name" value="CRP FAMILY TRANSCRIPTIONAL REGULATORY PROTEIN"/>
    <property type="match status" value="1"/>
</dbReference>
<dbReference type="Proteomes" id="UP001209229">
    <property type="component" value="Unassembled WGS sequence"/>
</dbReference>
<comment type="caution">
    <text evidence="5">The sequence shown here is derived from an EMBL/GenBank/DDBJ whole genome shotgun (WGS) entry which is preliminary data.</text>
</comment>
<keyword evidence="1" id="KW-0805">Transcription regulation</keyword>
<evidence type="ECO:0000313" key="5">
    <source>
        <dbReference type="EMBL" id="MCW3788677.1"/>
    </source>
</evidence>
<dbReference type="GO" id="GO:0003700">
    <property type="term" value="F:DNA-binding transcription factor activity"/>
    <property type="evidence" value="ECO:0007669"/>
    <property type="project" value="TreeGrafter"/>
</dbReference>
<dbReference type="GO" id="GO:0003677">
    <property type="term" value="F:DNA binding"/>
    <property type="evidence" value="ECO:0007669"/>
    <property type="project" value="UniProtKB-KW"/>
</dbReference>
<feature type="domain" description="Cyclic nucleotide-binding" evidence="4">
    <location>
        <begin position="19"/>
        <end position="139"/>
    </location>
</feature>
<evidence type="ECO:0000313" key="6">
    <source>
        <dbReference type="Proteomes" id="UP001209229"/>
    </source>
</evidence>
<name>A0AAE3M7Z2_9BACT</name>
<dbReference type="RefSeq" id="WP_301192234.1">
    <property type="nucleotide sequence ID" value="NZ_JAPDPJ010000061.1"/>
</dbReference>
<dbReference type="CDD" id="cd00038">
    <property type="entry name" value="CAP_ED"/>
    <property type="match status" value="1"/>
</dbReference>
<dbReference type="InterPro" id="IPR036388">
    <property type="entry name" value="WH-like_DNA-bd_sf"/>
</dbReference>
<dbReference type="GO" id="GO:0005829">
    <property type="term" value="C:cytosol"/>
    <property type="evidence" value="ECO:0007669"/>
    <property type="project" value="TreeGrafter"/>
</dbReference>
<keyword evidence="6" id="KW-1185">Reference proteome</keyword>
<dbReference type="InterPro" id="IPR000595">
    <property type="entry name" value="cNMP-bd_dom"/>
</dbReference>
<keyword evidence="3" id="KW-0804">Transcription</keyword>
<dbReference type="InterPro" id="IPR012318">
    <property type="entry name" value="HTH_CRP"/>
</dbReference>
<evidence type="ECO:0000256" key="2">
    <source>
        <dbReference type="ARBA" id="ARBA00023125"/>
    </source>
</evidence>
<reference evidence="5" key="1">
    <citation type="submission" date="2022-10" db="EMBL/GenBank/DDBJ databases">
        <authorList>
            <person name="Yu W.X."/>
        </authorList>
    </citation>
    <scope>NUCLEOTIDE SEQUENCE</scope>
    <source>
        <strain evidence="5">AAT</strain>
    </source>
</reference>
<sequence length="231" mass="26088">MKTLQQNDINFICELNAPCFQALSPDEVQLVKSSRTQVQFRKGDNLTKQGTFASYVMFVVDGLAIQYVESDLTKNYNLRIIQPGEFIGLSSVFSANTFSYSSVAITDCHVFLVEKTAIAQIISSNGIFGLSLIKRYSEQNVNLYDIIRKVLYKQMNGRMAEALLYINNIKPKYPDIFQILTRKDLADFAGISTESAVKLLKTLEKDHILELNGKDINILDELKLTEICKHG</sequence>
<protein>
    <submittedName>
        <fullName evidence="5">Crp/Fnr family transcriptional regulator</fullName>
    </submittedName>
</protein>
<dbReference type="Gene3D" id="1.10.10.10">
    <property type="entry name" value="Winged helix-like DNA-binding domain superfamily/Winged helix DNA-binding domain"/>
    <property type="match status" value="1"/>
</dbReference>
<evidence type="ECO:0000256" key="3">
    <source>
        <dbReference type="ARBA" id="ARBA00023163"/>
    </source>
</evidence>
<dbReference type="PANTHER" id="PTHR24567:SF26">
    <property type="entry name" value="REGULATORY PROTEIN YEIL"/>
    <property type="match status" value="1"/>
</dbReference>
<accession>A0AAE3M7Z2</accession>
<organism evidence="5 6">
    <name type="scientific">Plebeiibacterium sediminum</name>
    <dbReference type="NCBI Taxonomy" id="2992112"/>
    <lineage>
        <taxon>Bacteria</taxon>
        <taxon>Pseudomonadati</taxon>
        <taxon>Bacteroidota</taxon>
        <taxon>Bacteroidia</taxon>
        <taxon>Marinilabiliales</taxon>
        <taxon>Marinilabiliaceae</taxon>
        <taxon>Plebeiibacterium</taxon>
    </lineage>
</organism>
<dbReference type="PROSITE" id="PS50042">
    <property type="entry name" value="CNMP_BINDING_3"/>
    <property type="match status" value="1"/>
</dbReference>
<dbReference type="InterPro" id="IPR036390">
    <property type="entry name" value="WH_DNA-bd_sf"/>
</dbReference>